<evidence type="ECO:0000313" key="4">
    <source>
        <dbReference type="Proteomes" id="UP000217790"/>
    </source>
</evidence>
<protein>
    <recommendedName>
        <fullName evidence="2">Nephrocystin 3-like N-terminal domain-containing protein</fullName>
    </recommendedName>
</protein>
<evidence type="ECO:0000313" key="3">
    <source>
        <dbReference type="EMBL" id="PBK84402.1"/>
    </source>
</evidence>
<name>A0A2H3CYY9_ARMGA</name>
<gene>
    <name evidence="3" type="ORF">ARMGADRAFT_1088430</name>
</gene>
<accession>A0A2H3CYY9</accession>
<feature type="domain" description="Nephrocystin 3-like N-terminal" evidence="2">
    <location>
        <begin position="146"/>
        <end position="216"/>
    </location>
</feature>
<dbReference type="STRING" id="47427.A0A2H3CYY9"/>
<dbReference type="EMBL" id="KZ293698">
    <property type="protein sequence ID" value="PBK84402.1"/>
    <property type="molecule type" value="Genomic_DNA"/>
</dbReference>
<dbReference type="AlphaFoldDB" id="A0A2H3CYY9"/>
<evidence type="ECO:0000259" key="2">
    <source>
        <dbReference type="Pfam" id="PF24883"/>
    </source>
</evidence>
<organism evidence="3 4">
    <name type="scientific">Armillaria gallica</name>
    <name type="common">Bulbous honey fungus</name>
    <name type="synonym">Armillaria bulbosa</name>
    <dbReference type="NCBI Taxonomy" id="47427"/>
    <lineage>
        <taxon>Eukaryota</taxon>
        <taxon>Fungi</taxon>
        <taxon>Dikarya</taxon>
        <taxon>Basidiomycota</taxon>
        <taxon>Agaricomycotina</taxon>
        <taxon>Agaricomycetes</taxon>
        <taxon>Agaricomycetidae</taxon>
        <taxon>Agaricales</taxon>
        <taxon>Marasmiineae</taxon>
        <taxon>Physalacriaceae</taxon>
        <taxon>Armillaria</taxon>
    </lineage>
</organism>
<evidence type="ECO:0000256" key="1">
    <source>
        <dbReference type="ARBA" id="ARBA00022737"/>
    </source>
</evidence>
<proteinExistence type="predicted"/>
<keyword evidence="1" id="KW-0677">Repeat</keyword>
<dbReference type="InParanoid" id="A0A2H3CYY9"/>
<dbReference type="Pfam" id="PF24883">
    <property type="entry name" value="NPHP3_N"/>
    <property type="match status" value="1"/>
</dbReference>
<dbReference type="PANTHER" id="PTHR10039:SF16">
    <property type="entry name" value="GPI INOSITOL-DEACYLASE"/>
    <property type="match status" value="1"/>
</dbReference>
<dbReference type="PANTHER" id="PTHR10039">
    <property type="entry name" value="AMELOGENIN"/>
    <property type="match status" value="1"/>
</dbReference>
<sequence>MDLRIAPVLYAAHCDGAPCIQYEASVIPPLYARQMMVTDIQLQRLLSPSTTFALLPFHFSIPMDPAPLPTDIPTLIMLKDVQQAPKACSELMEELDIARAMLVEPRRQSGGQRKGSSVCIAAELQNDLGSTCFKWVLSDEKKIRALYDDLKQNSGKFSASSDLDGSLGKASAPRKCVFIVFDALDECAQSSRRESIATIRKLASAGSEISVAVTSRREQDIADVLTNVPTISLVNETQRVDGYIGRFIEDKMNNSYLPLARFRESVRVHITSTLLEKANGVFRLVDYQLHSLAKEKFENDIDEILGNLPSDLNSMFFKTLKERVSAL</sequence>
<dbReference type="OrthoDB" id="7464126at2759"/>
<keyword evidence="4" id="KW-1185">Reference proteome</keyword>
<dbReference type="InterPro" id="IPR056884">
    <property type="entry name" value="NPHP3-like_N"/>
</dbReference>
<dbReference type="Proteomes" id="UP000217790">
    <property type="component" value="Unassembled WGS sequence"/>
</dbReference>
<reference evidence="4" key="1">
    <citation type="journal article" date="2017" name="Nat. Ecol. Evol.">
        <title>Genome expansion and lineage-specific genetic innovations in the forest pathogenic fungi Armillaria.</title>
        <authorList>
            <person name="Sipos G."/>
            <person name="Prasanna A.N."/>
            <person name="Walter M.C."/>
            <person name="O'Connor E."/>
            <person name="Balint B."/>
            <person name="Krizsan K."/>
            <person name="Kiss B."/>
            <person name="Hess J."/>
            <person name="Varga T."/>
            <person name="Slot J."/>
            <person name="Riley R."/>
            <person name="Boka B."/>
            <person name="Rigling D."/>
            <person name="Barry K."/>
            <person name="Lee J."/>
            <person name="Mihaltcheva S."/>
            <person name="LaButti K."/>
            <person name="Lipzen A."/>
            <person name="Waldron R."/>
            <person name="Moloney N.M."/>
            <person name="Sperisen C."/>
            <person name="Kredics L."/>
            <person name="Vagvoelgyi C."/>
            <person name="Patrignani A."/>
            <person name="Fitzpatrick D."/>
            <person name="Nagy I."/>
            <person name="Doyle S."/>
            <person name="Anderson J.B."/>
            <person name="Grigoriev I.V."/>
            <person name="Gueldener U."/>
            <person name="Muensterkoetter M."/>
            <person name="Nagy L.G."/>
        </authorList>
    </citation>
    <scope>NUCLEOTIDE SEQUENCE [LARGE SCALE GENOMIC DNA]</scope>
    <source>
        <strain evidence="4">Ar21-2</strain>
    </source>
</reference>